<evidence type="ECO:0000256" key="2">
    <source>
        <dbReference type="ARBA" id="ARBA00022801"/>
    </source>
</evidence>
<dbReference type="Gene3D" id="3.20.20.80">
    <property type="entry name" value="Glycosidases"/>
    <property type="match status" value="1"/>
</dbReference>
<organism evidence="11">
    <name type="scientific">Kwoniella pini CBS 10737</name>
    <dbReference type="NCBI Taxonomy" id="1296096"/>
    <lineage>
        <taxon>Eukaryota</taxon>
        <taxon>Fungi</taxon>
        <taxon>Dikarya</taxon>
        <taxon>Basidiomycota</taxon>
        <taxon>Agaricomycotina</taxon>
        <taxon>Tremellomycetes</taxon>
        <taxon>Tremellales</taxon>
        <taxon>Cryptococcaceae</taxon>
        <taxon>Kwoniella</taxon>
    </lineage>
</organism>
<feature type="compositionally biased region" description="Low complexity" evidence="8">
    <location>
        <begin position="229"/>
        <end position="317"/>
    </location>
</feature>
<keyword evidence="6" id="KW-0624">Polysaccharide degradation</keyword>
<dbReference type="EMBL" id="CP144526">
    <property type="protein sequence ID" value="WWC72077.1"/>
    <property type="molecule type" value="Genomic_DNA"/>
</dbReference>
<evidence type="ECO:0000256" key="1">
    <source>
        <dbReference type="ARBA" id="ARBA00000822"/>
    </source>
</evidence>
<reference evidence="12" key="4">
    <citation type="submission" date="2024-02" db="EMBL/GenBank/DDBJ databases">
        <title>Comparative genomics of Cryptococcus and Kwoniella reveals pathogenesis evolution and contrasting modes of karyotype evolution via chromosome fusion or intercentromeric recombination.</title>
        <authorList>
            <person name="Coelho M.A."/>
            <person name="David-Palma M."/>
            <person name="Shea T."/>
            <person name="Bowers K."/>
            <person name="McGinley-Smith S."/>
            <person name="Mohammad A.W."/>
            <person name="Gnirke A."/>
            <person name="Yurkov A.M."/>
            <person name="Nowrousian M."/>
            <person name="Sun S."/>
            <person name="Cuomo C.A."/>
            <person name="Heitman J."/>
        </authorList>
    </citation>
    <scope>NUCLEOTIDE SEQUENCE</scope>
    <source>
        <strain evidence="12">CBS 10737</strain>
    </source>
</reference>
<keyword evidence="4" id="KW-0119">Carbohydrate metabolism</keyword>
<dbReference type="InterPro" id="IPR001579">
    <property type="entry name" value="Glyco_hydro_18_chit_AS"/>
</dbReference>
<dbReference type="Proteomes" id="UP000094020">
    <property type="component" value="Chromosome 8"/>
</dbReference>
<keyword evidence="9" id="KW-0732">Signal</keyword>
<feature type="region of interest" description="Disordered" evidence="8">
    <location>
        <begin position="229"/>
        <end position="322"/>
    </location>
</feature>
<evidence type="ECO:0000256" key="9">
    <source>
        <dbReference type="SAM" id="SignalP"/>
    </source>
</evidence>
<keyword evidence="3" id="KW-0146">Chitin degradation</keyword>
<dbReference type="InterPro" id="IPR029070">
    <property type="entry name" value="Chitinase_insertion_sf"/>
</dbReference>
<dbReference type="SMART" id="SM00636">
    <property type="entry name" value="Glyco_18"/>
    <property type="match status" value="1"/>
</dbReference>
<dbReference type="AlphaFoldDB" id="A0A1B9I0V0"/>
<protein>
    <recommendedName>
        <fullName evidence="10">GH18 domain-containing protein</fullName>
    </recommendedName>
</protein>
<dbReference type="OrthoDB" id="73875at2759"/>
<keyword evidence="13" id="KW-1185">Reference proteome</keyword>
<dbReference type="KEGG" id="kpin:30173229"/>
<reference evidence="11" key="1">
    <citation type="submission" date="2013-07" db="EMBL/GenBank/DDBJ databases">
        <title>The Genome Sequence of Cryptococcus pinus CBS10737.</title>
        <authorList>
            <consortium name="The Broad Institute Genome Sequencing Platform"/>
            <person name="Cuomo C."/>
            <person name="Litvintseva A."/>
            <person name="Chen Y."/>
            <person name="Heitman J."/>
            <person name="Sun S."/>
            <person name="Springer D."/>
            <person name="Dromer F."/>
            <person name="Young S.K."/>
            <person name="Zeng Q."/>
            <person name="Gargeya S."/>
            <person name="Fitzgerald M."/>
            <person name="Abouelleil A."/>
            <person name="Alvarado L."/>
            <person name="Berlin A.M."/>
            <person name="Chapman S.B."/>
            <person name="Dewar J."/>
            <person name="Goldberg J."/>
            <person name="Griggs A."/>
            <person name="Gujja S."/>
            <person name="Hansen M."/>
            <person name="Howarth C."/>
            <person name="Imamovic A."/>
            <person name="Larimer J."/>
            <person name="McCowan C."/>
            <person name="Murphy C."/>
            <person name="Pearson M."/>
            <person name="Priest M."/>
            <person name="Roberts A."/>
            <person name="Saif S."/>
            <person name="Shea T."/>
            <person name="Sykes S."/>
            <person name="Wortman J."/>
            <person name="Nusbaum C."/>
            <person name="Birren B."/>
        </authorList>
    </citation>
    <scope>NUCLEOTIDE SEQUENCE [LARGE SCALE GENOMIC DNA]</scope>
    <source>
        <strain evidence="11">CBS 10737</strain>
    </source>
</reference>
<dbReference type="InterPro" id="IPR001223">
    <property type="entry name" value="Glyco_hydro18_cat"/>
</dbReference>
<evidence type="ECO:0000259" key="10">
    <source>
        <dbReference type="PROSITE" id="PS51910"/>
    </source>
</evidence>
<evidence type="ECO:0000256" key="7">
    <source>
        <dbReference type="RuleBase" id="RU000489"/>
    </source>
</evidence>
<evidence type="ECO:0000313" key="13">
    <source>
        <dbReference type="Proteomes" id="UP000094020"/>
    </source>
</evidence>
<accession>A0A1B9I0V0</accession>
<keyword evidence="5 7" id="KW-0326">Glycosidase</keyword>
<evidence type="ECO:0000256" key="6">
    <source>
        <dbReference type="ARBA" id="ARBA00023326"/>
    </source>
</evidence>
<dbReference type="PROSITE" id="PS01095">
    <property type="entry name" value="GH18_1"/>
    <property type="match status" value="1"/>
</dbReference>
<dbReference type="GO" id="GO:0006032">
    <property type="term" value="P:chitin catabolic process"/>
    <property type="evidence" value="ECO:0007669"/>
    <property type="project" value="UniProtKB-KW"/>
</dbReference>
<feature type="region of interest" description="Disordered" evidence="8">
    <location>
        <begin position="662"/>
        <end position="684"/>
    </location>
</feature>
<feature type="chain" id="PRO_5008628245" description="GH18 domain-containing protein" evidence="9">
    <location>
        <begin position="28"/>
        <end position="796"/>
    </location>
</feature>
<name>A0A1B9I0V0_9TREE</name>
<feature type="region of interest" description="Disordered" evidence="8">
    <location>
        <begin position="76"/>
        <end position="115"/>
    </location>
</feature>
<dbReference type="SUPFAM" id="SSF51445">
    <property type="entry name" value="(Trans)glycosidases"/>
    <property type="match status" value="1"/>
</dbReference>
<dbReference type="EMBL" id="KI894012">
    <property type="protein sequence ID" value="OCF49172.1"/>
    <property type="molecule type" value="Genomic_DNA"/>
</dbReference>
<dbReference type="PROSITE" id="PS51910">
    <property type="entry name" value="GH18_2"/>
    <property type="match status" value="1"/>
</dbReference>
<gene>
    <name evidence="11" type="ORF">I206_04860</name>
    <name evidence="12" type="ORF">I206_106037</name>
</gene>
<dbReference type="Gene3D" id="3.10.50.10">
    <property type="match status" value="1"/>
</dbReference>
<dbReference type="InterPro" id="IPR050314">
    <property type="entry name" value="Glycosyl_Hydrlase_18"/>
</dbReference>
<dbReference type="Pfam" id="PF00704">
    <property type="entry name" value="Glyco_hydro_18"/>
    <property type="match status" value="1"/>
</dbReference>
<sequence length="796" mass="82462">MHHPLTRPSSFLFALSFLFSPSSSVSAQHRNLPRNPRQHPHLDERLMPITATTTVVVQRTATHTVWVQPTEQVVVTAPGVGGGSGSDGESTSSSVSSSASVTSESPSIQSASSTSASASIGSESIEATSSSHVHSSAITPSASSAASSIGSGSASSSMYDGSALPSESYISDFPSASFISSLASSTIGASSSHSSHTSIYPSDIPISSLSPSITASASVSALESKITDSEFSSSSHSGSQSASTSLSSSSSIREESSSSSSSISDSSSSVSATSHSHSASRTSSSTSSTETASITDVETASATDSESASQTASETGSLRLNETEIVTATSTQSLTASSTIWPNMTSTLTSDFASSTSSDLTLSESLTSSFDPSSTISVSDTLNISATASVTSTSTSVSASASSSSGLDPIGSTIMAAYYPDWASSHLSPEQVDWSRFDVVDFAFALPTSDNNLEFTQDDSEDLLKRLVTAGHSNGKRVKLSIGGWTGSAYFSTICGNSNSRSTFVSNILAAYNAYNLDGIDIDWEYPGTTGADGNAISSDDSANFLLFLQELRAALPSGAIITTATQVWPFADSNGNPMSDVSEFAKVIDWILIMNYDIWGSSSDPGPNAPLSDACGNSTQPLANAYAAVSSWTGAGMPANQITLGVPAYGYLQQSSATSLKQKKRSAFPQPPHKNSARNEGRASKVTVYNDNGGSSDGQIMFEELISQGALKLVDGEYVGTGGFTRYWDSCSSTPWLKSTYSDQIVTYDDTVSMNLKGQFAAQVGLRGCNVFSIDGDWTGSSWPLTDAVRSGLGL</sequence>
<dbReference type="GO" id="GO:0008061">
    <property type="term" value="F:chitin binding"/>
    <property type="evidence" value="ECO:0007669"/>
    <property type="project" value="InterPro"/>
</dbReference>
<proteinExistence type="predicted"/>
<evidence type="ECO:0000256" key="4">
    <source>
        <dbReference type="ARBA" id="ARBA00023277"/>
    </source>
</evidence>
<dbReference type="PANTHER" id="PTHR11177:SF392">
    <property type="entry name" value="HAP41P"/>
    <property type="match status" value="1"/>
</dbReference>
<evidence type="ECO:0000256" key="3">
    <source>
        <dbReference type="ARBA" id="ARBA00023024"/>
    </source>
</evidence>
<dbReference type="PANTHER" id="PTHR11177">
    <property type="entry name" value="CHITINASE"/>
    <property type="match status" value="1"/>
</dbReference>
<feature type="signal peptide" evidence="9">
    <location>
        <begin position="1"/>
        <end position="27"/>
    </location>
</feature>
<dbReference type="InterPro" id="IPR017853">
    <property type="entry name" value="GH"/>
</dbReference>
<evidence type="ECO:0000313" key="12">
    <source>
        <dbReference type="EMBL" id="WWC72077.1"/>
    </source>
</evidence>
<dbReference type="GO" id="GO:0005576">
    <property type="term" value="C:extracellular region"/>
    <property type="evidence" value="ECO:0007669"/>
    <property type="project" value="TreeGrafter"/>
</dbReference>
<dbReference type="STRING" id="1296096.A0A1B9I0V0"/>
<comment type="catalytic activity">
    <reaction evidence="1">
        <text>Random endo-hydrolysis of N-acetyl-beta-D-glucosaminide (1-&gt;4)-beta-linkages in chitin and chitodextrins.</text>
        <dbReference type="EC" id="3.2.1.14"/>
    </reaction>
</comment>
<dbReference type="FunFam" id="3.20.20.80:FF:000164">
    <property type="entry name" value="Chitinase, variant"/>
    <property type="match status" value="1"/>
</dbReference>
<evidence type="ECO:0000256" key="5">
    <source>
        <dbReference type="ARBA" id="ARBA00023295"/>
    </source>
</evidence>
<dbReference type="GO" id="GO:0008843">
    <property type="term" value="F:endochitinase activity"/>
    <property type="evidence" value="ECO:0007669"/>
    <property type="project" value="UniProtKB-EC"/>
</dbReference>
<dbReference type="GO" id="GO:0000272">
    <property type="term" value="P:polysaccharide catabolic process"/>
    <property type="evidence" value="ECO:0007669"/>
    <property type="project" value="UniProtKB-KW"/>
</dbReference>
<reference evidence="11" key="3">
    <citation type="submission" date="2016-07" db="EMBL/GenBank/DDBJ databases">
        <title>Evolution of pathogenesis and genome organization in the Tremellales.</title>
        <authorList>
            <person name="Cuomo C."/>
            <person name="Litvintseva A."/>
            <person name="Heitman J."/>
            <person name="Chen Y."/>
            <person name="Sun S."/>
            <person name="Springer D."/>
            <person name="Dromer F."/>
            <person name="Young S."/>
            <person name="Zeng Q."/>
            <person name="Chapman S."/>
            <person name="Gujja S."/>
            <person name="Saif S."/>
            <person name="Birren B."/>
        </authorList>
    </citation>
    <scope>NUCLEOTIDE SEQUENCE</scope>
    <source>
        <strain evidence="11">CBS 10737</strain>
    </source>
</reference>
<keyword evidence="2 7" id="KW-0378">Hydrolase</keyword>
<dbReference type="InterPro" id="IPR011583">
    <property type="entry name" value="Chitinase_II/V-like_cat"/>
</dbReference>
<evidence type="ECO:0000313" key="11">
    <source>
        <dbReference type="EMBL" id="OCF49172.1"/>
    </source>
</evidence>
<feature type="compositionally biased region" description="Low complexity" evidence="8">
    <location>
        <begin position="87"/>
        <end position="115"/>
    </location>
</feature>
<evidence type="ECO:0000256" key="8">
    <source>
        <dbReference type="SAM" id="MobiDB-lite"/>
    </source>
</evidence>
<dbReference type="GeneID" id="30173229"/>
<dbReference type="RefSeq" id="XP_019010391.1">
    <property type="nucleotide sequence ID" value="XM_019156589.1"/>
</dbReference>
<feature type="domain" description="GH18" evidence="10">
    <location>
        <begin position="413"/>
        <end position="796"/>
    </location>
</feature>
<reference evidence="12" key="2">
    <citation type="submission" date="2013-07" db="EMBL/GenBank/DDBJ databases">
        <authorList>
            <consortium name="The Broad Institute Genome Sequencing Platform"/>
            <person name="Cuomo C."/>
            <person name="Litvintseva A."/>
            <person name="Chen Y."/>
            <person name="Heitman J."/>
            <person name="Sun S."/>
            <person name="Springer D."/>
            <person name="Dromer F."/>
            <person name="Young S.K."/>
            <person name="Zeng Q."/>
            <person name="Gargeya S."/>
            <person name="Fitzgerald M."/>
            <person name="Abouelleil A."/>
            <person name="Alvarado L."/>
            <person name="Berlin A.M."/>
            <person name="Chapman S.B."/>
            <person name="Dewar J."/>
            <person name="Goldberg J."/>
            <person name="Griggs A."/>
            <person name="Gujja S."/>
            <person name="Hansen M."/>
            <person name="Howarth C."/>
            <person name="Imamovic A."/>
            <person name="Larimer J."/>
            <person name="McCowan C."/>
            <person name="Murphy C."/>
            <person name="Pearson M."/>
            <person name="Priest M."/>
            <person name="Roberts A."/>
            <person name="Saif S."/>
            <person name="Shea T."/>
            <person name="Sykes S."/>
            <person name="Wortman J."/>
            <person name="Nusbaum C."/>
            <person name="Birren B."/>
        </authorList>
    </citation>
    <scope>NUCLEOTIDE SEQUENCE</scope>
    <source>
        <strain evidence="12">CBS 10737</strain>
    </source>
</reference>